<protein>
    <submittedName>
        <fullName evidence="1">Uncharacterized protein</fullName>
    </submittedName>
</protein>
<gene>
    <name evidence="1" type="ORF">K457DRAFT_25738</name>
</gene>
<evidence type="ECO:0000313" key="1">
    <source>
        <dbReference type="EMBL" id="OAQ22803.1"/>
    </source>
</evidence>
<evidence type="ECO:0000313" key="2">
    <source>
        <dbReference type="Proteomes" id="UP000078512"/>
    </source>
</evidence>
<dbReference type="OrthoDB" id="2439840at2759"/>
<sequence length="202" mass="23771">MTPGLYVKHIKWMERDKVFYLEDTINEDRSHTRPWKEVARTHGIKGDRVWFIAVCPAVSEFPQIEVNRVEERKKENQGHACETQQDAEEEKGLVPKALATEWARIFKEMLSSIVEHVSRLFCKFIEKEGREKIWKPRCKRTVEWEKQQGIRETDAQTPRGTAENDTLAADRAVIVAIQRRKRMDIMEKRGAMIVKEFETEDT</sequence>
<name>A0A197JCQ5_9FUNG</name>
<dbReference type="EMBL" id="KV442141">
    <property type="protein sequence ID" value="OAQ22803.1"/>
    <property type="molecule type" value="Genomic_DNA"/>
</dbReference>
<dbReference type="Proteomes" id="UP000078512">
    <property type="component" value="Unassembled WGS sequence"/>
</dbReference>
<reference evidence="1 2" key="1">
    <citation type="submission" date="2016-05" db="EMBL/GenBank/DDBJ databases">
        <title>Genome sequencing reveals origins of a unique bacterial endosymbiosis in the earliest lineages of terrestrial Fungi.</title>
        <authorList>
            <consortium name="DOE Joint Genome Institute"/>
            <person name="Uehling J."/>
            <person name="Gryganskyi A."/>
            <person name="Hameed K."/>
            <person name="Tschaplinski T."/>
            <person name="Misztal P."/>
            <person name="Wu S."/>
            <person name="Desiro A."/>
            <person name="Vande Pol N."/>
            <person name="Du Z.-Y."/>
            <person name="Zienkiewicz A."/>
            <person name="Zienkiewicz K."/>
            <person name="Morin E."/>
            <person name="Tisserant E."/>
            <person name="Splivallo R."/>
            <person name="Hainaut M."/>
            <person name="Henrissat B."/>
            <person name="Ohm R."/>
            <person name="Kuo A."/>
            <person name="Yan J."/>
            <person name="Lipzen A."/>
            <person name="Nolan M."/>
            <person name="Labutti K."/>
            <person name="Barry K."/>
            <person name="Goldstein A."/>
            <person name="Labbe J."/>
            <person name="Schadt C."/>
            <person name="Tuskan G."/>
            <person name="Grigoriev I."/>
            <person name="Martin F."/>
            <person name="Vilgalys R."/>
            <person name="Bonito G."/>
        </authorList>
    </citation>
    <scope>NUCLEOTIDE SEQUENCE [LARGE SCALE GENOMIC DNA]</scope>
    <source>
        <strain evidence="1 2">AG-77</strain>
    </source>
</reference>
<accession>A0A197JCQ5</accession>
<proteinExistence type="predicted"/>
<dbReference type="AlphaFoldDB" id="A0A197JCQ5"/>
<organism evidence="1 2">
    <name type="scientific">Linnemannia elongata AG-77</name>
    <dbReference type="NCBI Taxonomy" id="1314771"/>
    <lineage>
        <taxon>Eukaryota</taxon>
        <taxon>Fungi</taxon>
        <taxon>Fungi incertae sedis</taxon>
        <taxon>Mucoromycota</taxon>
        <taxon>Mortierellomycotina</taxon>
        <taxon>Mortierellomycetes</taxon>
        <taxon>Mortierellales</taxon>
        <taxon>Mortierellaceae</taxon>
        <taxon>Linnemannia</taxon>
    </lineage>
</organism>
<keyword evidence="2" id="KW-1185">Reference proteome</keyword>